<sequence>MVTKQKLSLLIIVFLLLSPTMFSLSGSMNLALTPPFWLTLTIIITISFFLLTKNPSPKQIYMLDFACYKPPAVQAVTKQGAVARARVFNKLYKEETLAFMRNTIERSGLGDSTYFPEAFLKDPPDPDMEAARKEAEMAIFGAVGELLAKTKVKSRDIGIVVVNCCIFCAVPSLSSMIVNRYKMKEGVVSYNLSGMGCTAGLIAINLAKQLLQGNDRSKFLINCLFRVGGAAILLSNRPSDRRSSKYQLLHAIPTHTASFDRCYNCIVSEEDTEGHAGVTITKDLLAAAITAIESNITSLAPLVLPASEQARYLLNHVARRLPVANAKPYVPDFKKSFDHFLPHVGGKPVLDELQRSLRLTKIDMEASRMTLFRFGNTSSSSLWYELAYVEAKGRIKRGDRVWQMAFGSGFKCCSVVWRAIRTVDDAAMNPWSDEIDGFPVDLSNIAPFPYFFEPSKST</sequence>
<dbReference type="SUPFAM" id="SSF53901">
    <property type="entry name" value="Thiolase-like"/>
    <property type="match status" value="2"/>
</dbReference>
<dbReference type="Gene3D" id="3.40.47.10">
    <property type="match status" value="1"/>
</dbReference>
<evidence type="ECO:0000313" key="11">
    <source>
        <dbReference type="Proteomes" id="UP000823749"/>
    </source>
</evidence>
<dbReference type="AlphaFoldDB" id="A0AAV6LRZ7"/>
<evidence type="ECO:0000256" key="2">
    <source>
        <dbReference type="ARBA" id="ARBA00005531"/>
    </source>
</evidence>
<accession>A0AAV6LRZ7</accession>
<dbReference type="InterPro" id="IPR013601">
    <property type="entry name" value="FAE1_typ3_polyketide_synth"/>
</dbReference>
<name>A0AAV6LRZ7_9ERIC</name>
<evidence type="ECO:0000256" key="5">
    <source>
        <dbReference type="ARBA" id="ARBA00047375"/>
    </source>
</evidence>
<evidence type="ECO:0000256" key="7">
    <source>
        <dbReference type="SAM" id="Phobius"/>
    </source>
</evidence>
<dbReference type="PANTHER" id="PTHR31561">
    <property type="entry name" value="3-KETOACYL-COA SYNTHASE"/>
    <property type="match status" value="1"/>
</dbReference>
<dbReference type="CDD" id="cd00831">
    <property type="entry name" value="CHS_like"/>
    <property type="match status" value="1"/>
</dbReference>
<dbReference type="Pfam" id="PF08392">
    <property type="entry name" value="FAE1_CUT1_RppA"/>
    <property type="match status" value="1"/>
</dbReference>
<keyword evidence="11" id="KW-1185">Reference proteome</keyword>
<evidence type="ECO:0000259" key="8">
    <source>
        <dbReference type="Pfam" id="PF08392"/>
    </source>
</evidence>
<dbReference type="GO" id="GO:0006633">
    <property type="term" value="P:fatty acid biosynthetic process"/>
    <property type="evidence" value="ECO:0007669"/>
    <property type="project" value="InterPro"/>
</dbReference>
<proteinExistence type="inferred from homology"/>
<comment type="pathway">
    <text evidence="1 6">Lipid metabolism; fatty acid biosynthesis.</text>
</comment>
<keyword evidence="7" id="KW-0812">Transmembrane</keyword>
<dbReference type="InterPro" id="IPR013747">
    <property type="entry name" value="ACP_syn_III_C"/>
</dbReference>
<keyword evidence="7" id="KW-0472">Membrane</keyword>
<evidence type="ECO:0000256" key="3">
    <source>
        <dbReference type="ARBA" id="ARBA00022679"/>
    </source>
</evidence>
<organism evidence="10 11">
    <name type="scientific">Rhododendron griersonianum</name>
    <dbReference type="NCBI Taxonomy" id="479676"/>
    <lineage>
        <taxon>Eukaryota</taxon>
        <taxon>Viridiplantae</taxon>
        <taxon>Streptophyta</taxon>
        <taxon>Embryophyta</taxon>
        <taxon>Tracheophyta</taxon>
        <taxon>Spermatophyta</taxon>
        <taxon>Magnoliopsida</taxon>
        <taxon>eudicotyledons</taxon>
        <taxon>Gunneridae</taxon>
        <taxon>Pentapetalae</taxon>
        <taxon>asterids</taxon>
        <taxon>Ericales</taxon>
        <taxon>Ericaceae</taxon>
        <taxon>Ericoideae</taxon>
        <taxon>Rhodoreae</taxon>
        <taxon>Rhododendron</taxon>
    </lineage>
</organism>
<evidence type="ECO:0000313" key="10">
    <source>
        <dbReference type="EMBL" id="KAG5567525.1"/>
    </source>
</evidence>
<dbReference type="EC" id="2.3.1.-" evidence="6"/>
<feature type="transmembrane region" description="Helical" evidence="7">
    <location>
        <begin position="157"/>
        <end position="178"/>
    </location>
</feature>
<dbReference type="InterPro" id="IPR016039">
    <property type="entry name" value="Thiolase-like"/>
</dbReference>
<evidence type="ECO:0000256" key="1">
    <source>
        <dbReference type="ARBA" id="ARBA00005194"/>
    </source>
</evidence>
<feature type="domain" description="FAE" evidence="8">
    <location>
        <begin position="57"/>
        <end position="212"/>
    </location>
</feature>
<dbReference type="EMBL" id="JACTNZ010000001">
    <property type="protein sequence ID" value="KAG5567525.1"/>
    <property type="molecule type" value="Genomic_DNA"/>
</dbReference>
<reference evidence="10" key="1">
    <citation type="submission" date="2020-08" db="EMBL/GenBank/DDBJ databases">
        <title>Plant Genome Project.</title>
        <authorList>
            <person name="Zhang R.-G."/>
        </authorList>
    </citation>
    <scope>NUCLEOTIDE SEQUENCE</scope>
    <source>
        <strain evidence="10">WSP0</strain>
        <tissue evidence="10">Leaf</tissue>
    </source>
</reference>
<evidence type="ECO:0000259" key="9">
    <source>
        <dbReference type="Pfam" id="PF08541"/>
    </source>
</evidence>
<evidence type="ECO:0000256" key="6">
    <source>
        <dbReference type="PIRNR" id="PIRNR036417"/>
    </source>
</evidence>
<dbReference type="PIRSF" id="PIRSF036417">
    <property type="entry name" value="3-ktacl-CoA_syn"/>
    <property type="match status" value="1"/>
</dbReference>
<comment type="similarity">
    <text evidence="2 6">Belongs to the thiolase-like superfamily. Chalcone/stilbene synthases family.</text>
</comment>
<dbReference type="InterPro" id="IPR012392">
    <property type="entry name" value="3-ktacl-CoA_syn"/>
</dbReference>
<evidence type="ECO:0000256" key="4">
    <source>
        <dbReference type="ARBA" id="ARBA00023315"/>
    </source>
</evidence>
<dbReference type="GO" id="GO:0016020">
    <property type="term" value="C:membrane"/>
    <property type="evidence" value="ECO:0007669"/>
    <property type="project" value="InterPro"/>
</dbReference>
<dbReference type="Proteomes" id="UP000823749">
    <property type="component" value="Chromosome 1"/>
</dbReference>
<protein>
    <recommendedName>
        <fullName evidence="6">3-ketoacyl-CoA synthase</fullName>
        <ecNumber evidence="6">2.3.1.-</ecNumber>
    </recommendedName>
</protein>
<dbReference type="Pfam" id="PF08541">
    <property type="entry name" value="ACP_syn_III_C"/>
    <property type="match status" value="1"/>
</dbReference>
<keyword evidence="3 6" id="KW-0808">Transferase</keyword>
<keyword evidence="4 6" id="KW-0012">Acyltransferase</keyword>
<keyword evidence="7" id="KW-1133">Transmembrane helix</keyword>
<comment type="catalytic activity">
    <reaction evidence="5">
        <text>a very-long-chain acyl-CoA + malonyl-CoA + H(+) = a very-long-chain 3-oxoacyl-CoA + CO2 + CoA</text>
        <dbReference type="Rhea" id="RHEA:32727"/>
        <dbReference type="ChEBI" id="CHEBI:15378"/>
        <dbReference type="ChEBI" id="CHEBI:16526"/>
        <dbReference type="ChEBI" id="CHEBI:57287"/>
        <dbReference type="ChEBI" id="CHEBI:57384"/>
        <dbReference type="ChEBI" id="CHEBI:90725"/>
        <dbReference type="ChEBI" id="CHEBI:90736"/>
        <dbReference type="EC" id="2.3.1.199"/>
    </reaction>
</comment>
<feature type="transmembrane region" description="Helical" evidence="7">
    <location>
        <begin position="35"/>
        <end position="52"/>
    </location>
</feature>
<dbReference type="GO" id="GO:0009922">
    <property type="term" value="F:fatty acid elongase activity"/>
    <property type="evidence" value="ECO:0007669"/>
    <property type="project" value="UniProtKB-EC"/>
</dbReference>
<comment type="caution">
    <text evidence="10">The sequence shown here is derived from an EMBL/GenBank/DDBJ whole genome shotgun (WGS) entry which is preliminary data.</text>
</comment>
<feature type="domain" description="Beta-ketoacyl-[acyl-carrier-protein] synthase III C-terminal" evidence="9">
    <location>
        <begin position="336"/>
        <end position="418"/>
    </location>
</feature>
<gene>
    <name evidence="10" type="ORF">RHGRI_002910</name>
</gene>